<sequence length="197" mass="22868">MSVEIGRRLRRAREASGLTLEEVERRTRISKRDLLAMEQGRFHFHPNPAFVRSCVRAYATVVGENPQPMLNLLQQAQERTTRREPTVRRNLPDGQGNGGELSRSRRRSNGYGRSQSHKKPDYPQQDHPPQRQVYRRSEREGMETESGEGVYSRRSRRQASKKKTSVFGKIYSYFLLSGAILLVIATICFLWFRWSNA</sequence>
<keyword evidence="2" id="KW-0472">Membrane</keyword>
<keyword evidence="2" id="KW-0812">Transmembrane</keyword>
<evidence type="ECO:0000313" key="5">
    <source>
        <dbReference type="Proteomes" id="UP000641910"/>
    </source>
</evidence>
<evidence type="ECO:0000313" key="4">
    <source>
        <dbReference type="EMBL" id="MBH8589265.1"/>
    </source>
</evidence>
<protein>
    <submittedName>
        <fullName evidence="4">Helix-turn-helix domain-containing protein</fullName>
    </submittedName>
</protein>
<accession>A0ABS0QJ07</accession>
<gene>
    <name evidence="4" type="ORF">I8U22_10640</name>
</gene>
<evidence type="ECO:0000256" key="1">
    <source>
        <dbReference type="SAM" id="MobiDB-lite"/>
    </source>
</evidence>
<keyword evidence="5" id="KW-1185">Reference proteome</keyword>
<proteinExistence type="predicted"/>
<evidence type="ECO:0000259" key="3">
    <source>
        <dbReference type="SMART" id="SM00530"/>
    </source>
</evidence>
<dbReference type="PANTHER" id="PTHR34475">
    <property type="match status" value="1"/>
</dbReference>
<dbReference type="EMBL" id="JAECVU010000006">
    <property type="protein sequence ID" value="MBH8589265.1"/>
    <property type="molecule type" value="Genomic_DNA"/>
</dbReference>
<dbReference type="Proteomes" id="UP000641910">
    <property type="component" value="Unassembled WGS sequence"/>
</dbReference>
<dbReference type="SMART" id="SM00530">
    <property type="entry name" value="HTH_XRE"/>
    <property type="match status" value="1"/>
</dbReference>
<dbReference type="InterPro" id="IPR050400">
    <property type="entry name" value="Bact_Cytoskel_RodZ"/>
</dbReference>
<dbReference type="Gene3D" id="1.10.260.40">
    <property type="entry name" value="lambda repressor-like DNA-binding domains"/>
    <property type="match status" value="1"/>
</dbReference>
<dbReference type="PANTHER" id="PTHR34475:SF1">
    <property type="entry name" value="CYTOSKELETON PROTEIN RODZ"/>
    <property type="match status" value="1"/>
</dbReference>
<dbReference type="InterPro" id="IPR001387">
    <property type="entry name" value="Cro/C1-type_HTH"/>
</dbReference>
<feature type="compositionally biased region" description="Basic and acidic residues" evidence="1">
    <location>
        <begin position="79"/>
        <end position="91"/>
    </location>
</feature>
<organism evidence="4 5">
    <name type="scientific">Thermoactinomyces vulgaris</name>
    <dbReference type="NCBI Taxonomy" id="2026"/>
    <lineage>
        <taxon>Bacteria</taxon>
        <taxon>Bacillati</taxon>
        <taxon>Bacillota</taxon>
        <taxon>Bacilli</taxon>
        <taxon>Bacillales</taxon>
        <taxon>Thermoactinomycetaceae</taxon>
        <taxon>Thermoactinomyces</taxon>
    </lineage>
</organism>
<dbReference type="Pfam" id="PF13413">
    <property type="entry name" value="HTH_25"/>
    <property type="match status" value="1"/>
</dbReference>
<feature type="region of interest" description="Disordered" evidence="1">
    <location>
        <begin position="77"/>
        <end position="159"/>
    </location>
</feature>
<dbReference type="CDD" id="cd00093">
    <property type="entry name" value="HTH_XRE"/>
    <property type="match status" value="1"/>
</dbReference>
<comment type="caution">
    <text evidence="4">The sequence shown here is derived from an EMBL/GenBank/DDBJ whole genome shotgun (WGS) entry which is preliminary data.</text>
</comment>
<feature type="domain" description="HTH cro/C1-type" evidence="3">
    <location>
        <begin position="8"/>
        <end position="64"/>
    </location>
</feature>
<feature type="transmembrane region" description="Helical" evidence="2">
    <location>
        <begin position="170"/>
        <end position="192"/>
    </location>
</feature>
<evidence type="ECO:0000256" key="2">
    <source>
        <dbReference type="SAM" id="Phobius"/>
    </source>
</evidence>
<keyword evidence="2" id="KW-1133">Transmembrane helix</keyword>
<dbReference type="SUPFAM" id="SSF47413">
    <property type="entry name" value="lambda repressor-like DNA-binding domains"/>
    <property type="match status" value="1"/>
</dbReference>
<name>A0ABS0QJ07_THEVU</name>
<reference evidence="4 5" key="1">
    <citation type="submission" date="2020-12" db="EMBL/GenBank/DDBJ databases">
        <title>WGS of Thermoactinomyces spp.</title>
        <authorList>
            <person name="Cheng K."/>
        </authorList>
    </citation>
    <scope>NUCLEOTIDE SEQUENCE [LARGE SCALE GENOMIC DNA]</scope>
    <source>
        <strain evidence="5">CICC 10650\ACCC 41061</strain>
    </source>
</reference>
<dbReference type="InterPro" id="IPR010982">
    <property type="entry name" value="Lambda_DNA-bd_dom_sf"/>
</dbReference>